<proteinExistence type="predicted"/>
<feature type="region of interest" description="Disordered" evidence="1">
    <location>
        <begin position="142"/>
        <end position="177"/>
    </location>
</feature>
<reference evidence="2 3" key="1">
    <citation type="submission" date="2024-01" db="EMBL/GenBank/DDBJ databases">
        <title>A draft genome for the cacao thread blight pathogen Marasmiellus scandens.</title>
        <authorList>
            <person name="Baruah I.K."/>
            <person name="Leung J."/>
            <person name="Bukari Y."/>
            <person name="Amoako-Attah I."/>
            <person name="Meinhardt L.W."/>
            <person name="Bailey B.A."/>
            <person name="Cohen S.P."/>
        </authorList>
    </citation>
    <scope>NUCLEOTIDE SEQUENCE [LARGE SCALE GENOMIC DNA]</scope>
    <source>
        <strain evidence="2 3">GH-19</strain>
    </source>
</reference>
<feature type="compositionally biased region" description="Basic and acidic residues" evidence="1">
    <location>
        <begin position="262"/>
        <end position="273"/>
    </location>
</feature>
<organism evidence="2 3">
    <name type="scientific">Marasmiellus scandens</name>
    <dbReference type="NCBI Taxonomy" id="2682957"/>
    <lineage>
        <taxon>Eukaryota</taxon>
        <taxon>Fungi</taxon>
        <taxon>Dikarya</taxon>
        <taxon>Basidiomycota</taxon>
        <taxon>Agaricomycotina</taxon>
        <taxon>Agaricomycetes</taxon>
        <taxon>Agaricomycetidae</taxon>
        <taxon>Agaricales</taxon>
        <taxon>Marasmiineae</taxon>
        <taxon>Omphalotaceae</taxon>
        <taxon>Marasmiellus</taxon>
    </lineage>
</organism>
<evidence type="ECO:0000313" key="2">
    <source>
        <dbReference type="EMBL" id="KAK7468243.1"/>
    </source>
</evidence>
<feature type="region of interest" description="Disordered" evidence="1">
    <location>
        <begin position="262"/>
        <end position="314"/>
    </location>
</feature>
<comment type="caution">
    <text evidence="2">The sequence shown here is derived from an EMBL/GenBank/DDBJ whole genome shotgun (WGS) entry which is preliminary data.</text>
</comment>
<sequence length="341" mass="38434">MDEEERKRARLWAAQCSPSPALSTSSVSQMAASLAQRVGTFVSGAMALSPGPGGSESMSMSTGHLTDAELEAEAERERDHSRREAERILTMEARERKLVKDRVLAMMENDARFDEWFTGWVAEGELVGCSQAKDLTPAQQVIQDVKKQDKERDKESRRVSKGKEKANEWPTNPNSKYSNLSLLNLNLNMNMPTTPLHRPYASSNSPGGSPNSPTPSCFTKDLYHWWTIAKRFEKLEKWTVGHVRALEERMGDVERWLVDKEREREEKEGKAKEGASVLSNGTGRKAEDKHEERATNGSLNSNADANEEIQSLRDEIMELQGRITELGRTRKRDGEDGRRSQ</sequence>
<feature type="region of interest" description="Disordered" evidence="1">
    <location>
        <begin position="45"/>
        <end position="64"/>
    </location>
</feature>
<dbReference type="Proteomes" id="UP001498398">
    <property type="component" value="Unassembled WGS sequence"/>
</dbReference>
<dbReference type="EMBL" id="JBANRG010000003">
    <property type="protein sequence ID" value="KAK7468243.1"/>
    <property type="molecule type" value="Genomic_DNA"/>
</dbReference>
<feature type="compositionally biased region" description="Basic and acidic residues" evidence="1">
    <location>
        <begin position="144"/>
        <end position="167"/>
    </location>
</feature>
<accession>A0ABR1JZK3</accession>
<evidence type="ECO:0000256" key="1">
    <source>
        <dbReference type="SAM" id="MobiDB-lite"/>
    </source>
</evidence>
<evidence type="ECO:0000313" key="3">
    <source>
        <dbReference type="Proteomes" id="UP001498398"/>
    </source>
</evidence>
<feature type="compositionally biased region" description="Basic and acidic residues" evidence="1">
    <location>
        <begin position="284"/>
        <end position="294"/>
    </location>
</feature>
<feature type="compositionally biased region" description="Polar residues" evidence="1">
    <location>
        <begin position="295"/>
        <end position="304"/>
    </location>
</feature>
<feature type="region of interest" description="Disordered" evidence="1">
    <location>
        <begin position="194"/>
        <end position="213"/>
    </location>
</feature>
<protein>
    <submittedName>
        <fullName evidence="2">Uncharacterized protein</fullName>
    </submittedName>
</protein>
<gene>
    <name evidence="2" type="ORF">VKT23_002752</name>
</gene>
<keyword evidence="3" id="KW-1185">Reference proteome</keyword>
<name>A0ABR1JZK3_9AGAR</name>